<evidence type="ECO:0000256" key="3">
    <source>
        <dbReference type="ARBA" id="ARBA00022526"/>
    </source>
</evidence>
<dbReference type="Pfam" id="PF00534">
    <property type="entry name" value="Glycos_transf_1"/>
    <property type="match status" value="1"/>
</dbReference>
<dbReference type="EMBL" id="JBHTAA010000002">
    <property type="protein sequence ID" value="MFC7203063.1"/>
    <property type="molecule type" value="Genomic_DNA"/>
</dbReference>
<dbReference type="Proteomes" id="UP001596481">
    <property type="component" value="Unassembled WGS sequence"/>
</dbReference>
<keyword evidence="10" id="KW-1185">Reference proteome</keyword>
<dbReference type="SUPFAM" id="SSF53756">
    <property type="entry name" value="UDP-Glycosyltransferase/glycogen phosphorylase"/>
    <property type="match status" value="1"/>
</dbReference>
<keyword evidence="5 9" id="KW-0808">Transferase</keyword>
<proteinExistence type="inferred from homology"/>
<evidence type="ECO:0000256" key="1">
    <source>
        <dbReference type="ARBA" id="ARBA00009481"/>
    </source>
</evidence>
<dbReference type="RefSeq" id="WP_390222378.1">
    <property type="nucleotide sequence ID" value="NZ_JBHTAA010000002.1"/>
</dbReference>
<evidence type="ECO:0000256" key="4">
    <source>
        <dbReference type="ARBA" id="ARBA00022676"/>
    </source>
</evidence>
<name>A0ABD5ZDU5_9EURY</name>
<keyword evidence="4 9" id="KW-0328">Glycosyltransferase</keyword>
<feature type="domain" description="Glycosyl transferase family 1" evidence="7">
    <location>
        <begin position="390"/>
        <end position="473"/>
    </location>
</feature>
<evidence type="ECO:0000313" key="9">
    <source>
        <dbReference type="EMBL" id="MFC7203063.1"/>
    </source>
</evidence>
<evidence type="ECO:0000259" key="8">
    <source>
        <dbReference type="Pfam" id="PF21269"/>
    </source>
</evidence>
<reference evidence="9 10" key="1">
    <citation type="journal article" date="2019" name="Int. J. Syst. Evol. Microbiol.">
        <title>The Global Catalogue of Microorganisms (GCM) 10K type strain sequencing project: providing services to taxonomists for standard genome sequencing and annotation.</title>
        <authorList>
            <consortium name="The Broad Institute Genomics Platform"/>
            <consortium name="The Broad Institute Genome Sequencing Center for Infectious Disease"/>
            <person name="Wu L."/>
            <person name="Ma J."/>
        </authorList>
    </citation>
    <scope>NUCLEOTIDE SEQUENCE [LARGE SCALE GENOMIC DNA]</scope>
    <source>
        <strain evidence="9 10">DSM 29988</strain>
    </source>
</reference>
<dbReference type="PANTHER" id="PTHR47779:SF1">
    <property type="entry name" value="SYNTHASE (CCG-9), PUTATIVE (AFU_ORTHOLOGUE AFUA_3G12100)-RELATED"/>
    <property type="match status" value="1"/>
</dbReference>
<dbReference type="GO" id="GO:0006006">
    <property type="term" value="P:glucose metabolic process"/>
    <property type="evidence" value="ECO:0007669"/>
    <property type="project" value="UniProtKB-KW"/>
</dbReference>
<comment type="subunit">
    <text evidence="2">Homodimer.</text>
</comment>
<dbReference type="AlphaFoldDB" id="A0ABD5ZDU5"/>
<comment type="similarity">
    <text evidence="1">Belongs to the glycosyltransferase group 1 family. Glycosyltransferase 4 subfamily.</text>
</comment>
<sequence length="500" mass="55470">MLRTIEIDPEGTSAAYAADPVFRQAVAEMQAETADDVASLKRRKIWMVNSTESGGGVAEMMETVVGLIREVGAEVTWAVMETDESQFFEYTKNIHNLLHGAGDPDKLQGDAEATYEAVSRRLAETIIEHIGPNDILCVHDPQPLAAGAYVVDELGIPAVWRCHIGSEEDTPESKATWAHLRPWIEQYDRTVFSLPEYVPEFLTDRTDIIPPAIDPISPKNRHMKPQEVAEVLARSALVDTDHPTTQFDQVARRLQRDGTFAPATEPEDIGLLFRPTFCEISRWDRLKGFHELLEGFARLKESIRPDANGQTTFDSDSATGHRGDAHRTRIADARLLLVGPDPATVSDDPEGQETLEDIKETWQALDDDLKEDVAVVVMPEDQVRSALVINALQRSATVVVQNSLREGFGLTVTEAMWKRAVLAGSDTGGIRAQITDGENGVLIPDASDPDSVARTLDEVLGSKEQWDEWSLNAHRNVTDEYLVFRQVTRWIATARNAVES</sequence>
<dbReference type="InterPro" id="IPR049438">
    <property type="entry name" value="TreT_GT1"/>
</dbReference>
<accession>A0ABD5ZDU5</accession>
<evidence type="ECO:0000256" key="5">
    <source>
        <dbReference type="ARBA" id="ARBA00022679"/>
    </source>
</evidence>
<keyword evidence="3" id="KW-0313">Glucose metabolism</keyword>
<evidence type="ECO:0000256" key="6">
    <source>
        <dbReference type="ARBA" id="ARBA00023277"/>
    </source>
</evidence>
<feature type="domain" description="Trehalose synthase N-terminal" evidence="8">
    <location>
        <begin position="47"/>
        <end position="199"/>
    </location>
</feature>
<organism evidence="9 10">
    <name type="scientific">Haloferax namakaokahaiae</name>
    <dbReference type="NCBI Taxonomy" id="1748331"/>
    <lineage>
        <taxon>Archaea</taxon>
        <taxon>Methanobacteriati</taxon>
        <taxon>Methanobacteriota</taxon>
        <taxon>Stenosarchaea group</taxon>
        <taxon>Halobacteria</taxon>
        <taxon>Halobacteriales</taxon>
        <taxon>Haloferacaceae</taxon>
        <taxon>Haloferax</taxon>
    </lineage>
</organism>
<gene>
    <name evidence="9" type="ORF">ACFQJC_06030</name>
</gene>
<keyword evidence="6" id="KW-0119">Carbohydrate metabolism</keyword>
<dbReference type="Pfam" id="PF21269">
    <property type="entry name" value="TreT_GT1"/>
    <property type="match status" value="1"/>
</dbReference>
<comment type="caution">
    <text evidence="9">The sequence shown here is derived from an EMBL/GenBank/DDBJ whole genome shotgun (WGS) entry which is preliminary data.</text>
</comment>
<dbReference type="GO" id="GO:0016757">
    <property type="term" value="F:glycosyltransferase activity"/>
    <property type="evidence" value="ECO:0007669"/>
    <property type="project" value="UniProtKB-KW"/>
</dbReference>
<dbReference type="InterPro" id="IPR052078">
    <property type="entry name" value="Trehalose_Metab_GTase"/>
</dbReference>
<evidence type="ECO:0000313" key="10">
    <source>
        <dbReference type="Proteomes" id="UP001596481"/>
    </source>
</evidence>
<protein>
    <submittedName>
        <fullName evidence="9">Glycosyltransferase</fullName>
        <ecNumber evidence="9">2.4.-.-</ecNumber>
    </submittedName>
</protein>
<dbReference type="PANTHER" id="PTHR47779">
    <property type="entry name" value="SYNTHASE (CCG-9), PUTATIVE (AFU_ORTHOLOGUE AFUA_3G12100)-RELATED"/>
    <property type="match status" value="1"/>
</dbReference>
<dbReference type="InterPro" id="IPR001296">
    <property type="entry name" value="Glyco_trans_1"/>
</dbReference>
<dbReference type="Gene3D" id="3.40.50.2000">
    <property type="entry name" value="Glycogen Phosphorylase B"/>
    <property type="match status" value="2"/>
</dbReference>
<dbReference type="EC" id="2.4.-.-" evidence="9"/>
<evidence type="ECO:0000256" key="2">
    <source>
        <dbReference type="ARBA" id="ARBA00011738"/>
    </source>
</evidence>
<evidence type="ECO:0000259" key="7">
    <source>
        <dbReference type="Pfam" id="PF00534"/>
    </source>
</evidence>